<organism evidence="1 2">
    <name type="scientific">Carex littledalei</name>
    <dbReference type="NCBI Taxonomy" id="544730"/>
    <lineage>
        <taxon>Eukaryota</taxon>
        <taxon>Viridiplantae</taxon>
        <taxon>Streptophyta</taxon>
        <taxon>Embryophyta</taxon>
        <taxon>Tracheophyta</taxon>
        <taxon>Spermatophyta</taxon>
        <taxon>Magnoliopsida</taxon>
        <taxon>Liliopsida</taxon>
        <taxon>Poales</taxon>
        <taxon>Cyperaceae</taxon>
        <taxon>Cyperoideae</taxon>
        <taxon>Cariceae</taxon>
        <taxon>Carex</taxon>
        <taxon>Carex subgen. Euthyceras</taxon>
    </lineage>
</organism>
<dbReference type="Gene3D" id="1.10.10.60">
    <property type="entry name" value="Homeodomain-like"/>
    <property type="match status" value="1"/>
</dbReference>
<dbReference type="CDD" id="cd00167">
    <property type="entry name" value="SANT"/>
    <property type="match status" value="1"/>
</dbReference>
<dbReference type="Pfam" id="PF12579">
    <property type="entry name" value="DUF3755"/>
    <property type="match status" value="1"/>
</dbReference>
<dbReference type="PANTHER" id="PTHR14000:SF6">
    <property type="entry name" value="OS02G0631200 PROTEIN"/>
    <property type="match status" value="1"/>
</dbReference>
<dbReference type="OrthoDB" id="19768at2759"/>
<name>A0A833V3G4_9POAL</name>
<dbReference type="AlphaFoldDB" id="A0A833V3G4"/>
<evidence type="ECO:0000313" key="1">
    <source>
        <dbReference type="EMBL" id="KAF3322287.1"/>
    </source>
</evidence>
<gene>
    <name evidence="1" type="ORF">FCM35_KLT13428</name>
</gene>
<proteinExistence type="predicted"/>
<dbReference type="EMBL" id="SWLB01000025">
    <property type="protein sequence ID" value="KAF3322287.1"/>
    <property type="molecule type" value="Genomic_DNA"/>
</dbReference>
<keyword evidence="2" id="KW-1185">Reference proteome</keyword>
<dbReference type="SUPFAM" id="SSF46689">
    <property type="entry name" value="Homeodomain-like"/>
    <property type="match status" value="1"/>
</dbReference>
<comment type="caution">
    <text evidence="1">The sequence shown here is derived from an EMBL/GenBank/DDBJ whole genome shotgun (WGS) entry which is preliminary data.</text>
</comment>
<accession>A0A833V3G4</accession>
<dbReference type="Proteomes" id="UP000623129">
    <property type="component" value="Unassembled WGS sequence"/>
</dbReference>
<evidence type="ECO:0000313" key="2">
    <source>
        <dbReference type="Proteomes" id="UP000623129"/>
    </source>
</evidence>
<dbReference type="PANTHER" id="PTHR14000">
    <property type="entry name" value="FINGER CCCH DOMAIN PROTEIN, PUTATIVE (DUF3755)-RELATED"/>
    <property type="match status" value="1"/>
</dbReference>
<dbReference type="InterPro" id="IPR001005">
    <property type="entry name" value="SANT/Myb"/>
</dbReference>
<dbReference type="InterPro" id="IPR022228">
    <property type="entry name" value="DUF3755"/>
</dbReference>
<dbReference type="InterPro" id="IPR009057">
    <property type="entry name" value="Homeodomain-like_sf"/>
</dbReference>
<reference evidence="1" key="1">
    <citation type="submission" date="2020-01" db="EMBL/GenBank/DDBJ databases">
        <title>Genome sequence of Kobresia littledalei, the first chromosome-level genome in the family Cyperaceae.</title>
        <authorList>
            <person name="Qu G."/>
        </authorList>
    </citation>
    <scope>NUCLEOTIDE SEQUENCE</scope>
    <source>
        <strain evidence="1">C.B.Clarke</strain>
        <tissue evidence="1">Leaf</tissue>
    </source>
</reference>
<sequence>MASEQNLNYGFFPPSFCNQNVVSFQTGMVNNTSLGMVPVTANTSFEASTSRVGGIPATLNASCSMVVPMNSNMIGTSSMMCSSDISNSPGLVVDQANLKYGSSISVEWSQQELAVLRDGLARHGNDDCIMKYIKIAARLPEKTVRDVAMRCKWMMRRESAKRRKAEQYSPGRKMKDTKDMVVESTLWAMNYPENVASQSYIQNNTNYTNQFSCGDSEIDRAMRQVLEENNQLLSQIANNIATSQTQSNTELFNRTRRNINIMLQSMNQMPGAMSNMPPIPISPDDQLASYILPNVNLVNAPRTNQLNEKPRGWGWGDWAVGYFLLMEFK</sequence>
<protein>
    <submittedName>
        <fullName evidence="1">Uncharacterized protein</fullName>
    </submittedName>
</protein>